<keyword evidence="2" id="KW-0004">4Fe-4S</keyword>
<dbReference type="InterPro" id="IPR041921">
    <property type="entry name" value="NuoE_N"/>
</dbReference>
<dbReference type="Gene3D" id="1.10.10.1590">
    <property type="entry name" value="NADH-quinone oxidoreductase subunit E"/>
    <property type="match status" value="1"/>
</dbReference>
<protein>
    <submittedName>
        <fullName evidence="7">Unannotated protein</fullName>
    </submittedName>
</protein>
<dbReference type="AlphaFoldDB" id="A0A6J7DE82"/>
<dbReference type="InterPro" id="IPR001949">
    <property type="entry name" value="NADH-UbQ_OxRdtase_51kDa_CS"/>
</dbReference>
<keyword evidence="3" id="KW-0479">Metal-binding</keyword>
<comment type="similarity">
    <text evidence="1">Belongs to the complex I 51 kDa subunit family.</text>
</comment>
<dbReference type="PROSITE" id="PS00645">
    <property type="entry name" value="COMPLEX1_51K_2"/>
    <property type="match status" value="1"/>
</dbReference>
<dbReference type="Pfam" id="PF10589">
    <property type="entry name" value="NADH_4Fe-4S"/>
    <property type="match status" value="1"/>
</dbReference>
<dbReference type="Gene3D" id="3.40.50.11540">
    <property type="entry name" value="NADH-ubiquinone oxidoreductase 51kDa subunit"/>
    <property type="match status" value="1"/>
</dbReference>
<accession>A0A6J7DE82</accession>
<dbReference type="Gene3D" id="6.10.250.1450">
    <property type="match status" value="1"/>
</dbReference>
<evidence type="ECO:0000256" key="2">
    <source>
        <dbReference type="ARBA" id="ARBA00022485"/>
    </source>
</evidence>
<dbReference type="InterPro" id="IPR019554">
    <property type="entry name" value="Soluble_ligand-bd"/>
</dbReference>
<dbReference type="GO" id="GO:0046872">
    <property type="term" value="F:metal ion binding"/>
    <property type="evidence" value="ECO:0007669"/>
    <property type="project" value="UniProtKB-KW"/>
</dbReference>
<evidence type="ECO:0000256" key="3">
    <source>
        <dbReference type="ARBA" id="ARBA00022723"/>
    </source>
</evidence>
<dbReference type="FunFam" id="3.40.50.11540:FF:000001">
    <property type="entry name" value="NADH dehydrogenase [ubiquinone] flavoprotein 1, mitochondrial"/>
    <property type="match status" value="1"/>
</dbReference>
<dbReference type="InterPro" id="IPR036249">
    <property type="entry name" value="Thioredoxin-like_sf"/>
</dbReference>
<sequence length="618" mass="64833">MDLRFPDATPTLDEVQALDSVLGPSLIAEGWEREHGGAHRAEALRHRLLPSLHALQDRIGYISHGGLGELCRRLDVAPAEAYGVASFYAMFSMEQRPPRVAHVCADLACQALGAGALLDAVQAECGPPNQTGVAGAWQPSPCLGLCERGPAVLVTEAGAPAHEAVVAPAIATDVAVALRVGPRGLGAEAPVVDAVPQASSPEGRSALVLLKRVGVVDPSSIDDYRAHGGYQALRAAAAMGPSGVIREVTDSNLVGRGGAAFPAGRKWAAVAGQPVRTHYLVCNADESEPGTFKDRVIIEGDPFSLIEAMTICAFATGCEQGFVYLRGEYPRALEHLQHAIESARSRGYLGANVMDLGFAFDIEIVRGAGAYICGEETAIFNSIEGYRGEPRSKPPFPVEAGLFGKPTVVNNVETLVNVLPIMLHGGQAFASIGTPGSTGTKVFCVSGSVTTAGVYEVPYGATLRELIELAGGVPAGRTLQAVLLGGAAGSFVRADEIDFPLTLEGARAHNTTLGSGVVMLLDDTVDLPTFLRRIAAFFRDESCGQCVPCRVGTVRQEEALVRITLGQRPAAENVHDMQVLRDVGRAMRDASICGLGQTAWSAIESAIDRLGAFEGLSS</sequence>
<evidence type="ECO:0000313" key="7">
    <source>
        <dbReference type="EMBL" id="CAB4865503.1"/>
    </source>
</evidence>
<dbReference type="InterPro" id="IPR019575">
    <property type="entry name" value="Nuop51_4Fe4S-bd"/>
</dbReference>
<dbReference type="SMART" id="SM00928">
    <property type="entry name" value="NADH_4Fe-4S"/>
    <property type="match status" value="1"/>
</dbReference>
<dbReference type="Pfam" id="PF10531">
    <property type="entry name" value="SLBB"/>
    <property type="match status" value="1"/>
</dbReference>
<evidence type="ECO:0000259" key="6">
    <source>
        <dbReference type="SMART" id="SM00928"/>
    </source>
</evidence>
<evidence type="ECO:0000256" key="4">
    <source>
        <dbReference type="ARBA" id="ARBA00023004"/>
    </source>
</evidence>
<dbReference type="PANTHER" id="PTHR43578:SF3">
    <property type="entry name" value="NADH-QUINONE OXIDOREDUCTASE SUBUNIT F"/>
    <property type="match status" value="1"/>
</dbReference>
<keyword evidence="4" id="KW-0408">Iron</keyword>
<evidence type="ECO:0000256" key="5">
    <source>
        <dbReference type="ARBA" id="ARBA00023014"/>
    </source>
</evidence>
<gene>
    <name evidence="7" type="ORF">UFOPK3376_00517</name>
</gene>
<organism evidence="7">
    <name type="scientific">freshwater metagenome</name>
    <dbReference type="NCBI Taxonomy" id="449393"/>
    <lineage>
        <taxon>unclassified sequences</taxon>
        <taxon>metagenomes</taxon>
        <taxon>ecological metagenomes</taxon>
    </lineage>
</organism>
<name>A0A6J7DE82_9ZZZZ</name>
<dbReference type="SUPFAM" id="SSF140490">
    <property type="entry name" value="Nqo1C-terminal domain-like"/>
    <property type="match status" value="1"/>
</dbReference>
<keyword evidence="5" id="KW-0411">Iron-sulfur</keyword>
<evidence type="ECO:0000256" key="1">
    <source>
        <dbReference type="ARBA" id="ARBA00007523"/>
    </source>
</evidence>
<dbReference type="PANTHER" id="PTHR43578">
    <property type="entry name" value="NADH-QUINONE OXIDOREDUCTASE SUBUNIT F"/>
    <property type="match status" value="1"/>
</dbReference>
<dbReference type="Gene3D" id="3.10.20.600">
    <property type="match status" value="1"/>
</dbReference>
<dbReference type="InterPro" id="IPR037225">
    <property type="entry name" value="Nuo51_FMN-bd_sf"/>
</dbReference>
<dbReference type="SUPFAM" id="SSF142984">
    <property type="entry name" value="Nqo1 middle domain-like"/>
    <property type="match status" value="1"/>
</dbReference>
<dbReference type="Pfam" id="PF01257">
    <property type="entry name" value="2Fe-2S_thioredx"/>
    <property type="match status" value="1"/>
</dbReference>
<dbReference type="EMBL" id="CAFBLP010000008">
    <property type="protein sequence ID" value="CAB4865503.1"/>
    <property type="molecule type" value="Genomic_DNA"/>
</dbReference>
<reference evidence="7" key="1">
    <citation type="submission" date="2020-05" db="EMBL/GenBank/DDBJ databases">
        <authorList>
            <person name="Chiriac C."/>
            <person name="Salcher M."/>
            <person name="Ghai R."/>
            <person name="Kavagutti S V."/>
        </authorList>
    </citation>
    <scope>NUCLEOTIDE SEQUENCE</scope>
</reference>
<dbReference type="GO" id="GO:0008137">
    <property type="term" value="F:NADH dehydrogenase (ubiquinone) activity"/>
    <property type="evidence" value="ECO:0007669"/>
    <property type="project" value="InterPro"/>
</dbReference>
<dbReference type="InterPro" id="IPR011538">
    <property type="entry name" value="Nuo51_FMN-bd"/>
</dbReference>
<dbReference type="SUPFAM" id="SSF142019">
    <property type="entry name" value="Nqo1 FMN-binding domain-like"/>
    <property type="match status" value="1"/>
</dbReference>
<dbReference type="Pfam" id="PF01512">
    <property type="entry name" value="Complex1_51K"/>
    <property type="match status" value="1"/>
</dbReference>
<proteinExistence type="inferred from homology"/>
<feature type="domain" description="NADH-ubiquinone oxidoreductase 51kDa subunit iron-sulphur binding" evidence="6">
    <location>
        <begin position="528"/>
        <end position="573"/>
    </location>
</feature>
<dbReference type="GO" id="GO:0010181">
    <property type="term" value="F:FMN binding"/>
    <property type="evidence" value="ECO:0007669"/>
    <property type="project" value="InterPro"/>
</dbReference>
<dbReference type="Gene3D" id="1.20.1440.230">
    <property type="entry name" value="NADH-ubiquinone oxidoreductase 51kDa subunit, iron-sulphur binding domain"/>
    <property type="match status" value="1"/>
</dbReference>
<dbReference type="Gene3D" id="3.40.30.10">
    <property type="entry name" value="Glutaredoxin"/>
    <property type="match status" value="1"/>
</dbReference>
<dbReference type="InterPro" id="IPR037207">
    <property type="entry name" value="Nuop51_4Fe4S-bd_sf"/>
</dbReference>
<dbReference type="GO" id="GO:0051539">
    <property type="term" value="F:4 iron, 4 sulfur cluster binding"/>
    <property type="evidence" value="ECO:0007669"/>
    <property type="project" value="UniProtKB-KW"/>
</dbReference>
<dbReference type="SUPFAM" id="SSF52833">
    <property type="entry name" value="Thioredoxin-like"/>
    <property type="match status" value="1"/>
</dbReference>